<dbReference type="Gramene" id="mRNA:HanXRQr2_Chr16g0725521">
    <property type="protein sequence ID" value="mRNA:HanXRQr2_Chr16g0725521"/>
    <property type="gene ID" value="HanXRQr2_Chr16g0725521"/>
</dbReference>
<organism evidence="3 4">
    <name type="scientific">Helianthus annuus</name>
    <name type="common">Common sunflower</name>
    <dbReference type="NCBI Taxonomy" id="4232"/>
    <lineage>
        <taxon>Eukaryota</taxon>
        <taxon>Viridiplantae</taxon>
        <taxon>Streptophyta</taxon>
        <taxon>Embryophyta</taxon>
        <taxon>Tracheophyta</taxon>
        <taxon>Spermatophyta</taxon>
        <taxon>Magnoliopsida</taxon>
        <taxon>eudicotyledons</taxon>
        <taxon>Gunneridae</taxon>
        <taxon>Pentapetalae</taxon>
        <taxon>asterids</taxon>
        <taxon>campanulids</taxon>
        <taxon>Asterales</taxon>
        <taxon>Asteraceae</taxon>
        <taxon>Asteroideae</taxon>
        <taxon>Heliantheae alliance</taxon>
        <taxon>Heliantheae</taxon>
        <taxon>Helianthus</taxon>
    </lineage>
</organism>
<evidence type="ECO:0000313" key="4">
    <source>
        <dbReference type="Proteomes" id="UP000215914"/>
    </source>
</evidence>
<keyword evidence="1" id="KW-0175">Coiled coil</keyword>
<dbReference type="EMBL" id="MNCJ02000331">
    <property type="protein sequence ID" value="KAF5758106.1"/>
    <property type="molecule type" value="Genomic_DNA"/>
</dbReference>
<dbReference type="AlphaFoldDB" id="A0A9K3DQ21"/>
<name>A0A9K3DQ21_HELAN</name>
<dbReference type="Proteomes" id="UP000215914">
    <property type="component" value="Unassembled WGS sequence"/>
</dbReference>
<evidence type="ECO:0000256" key="1">
    <source>
        <dbReference type="SAM" id="Coils"/>
    </source>
</evidence>
<sequence length="469" mass="50557">MPTSTYPKDWKCRFIFVSAAMLPESPVPKDLDAAIEDTIPTLSAGETIQWKRMCDNPTRAFTFSEGMLAMGGGLSPSYPVRPRAFFGKKGISLFLGDSKDVKYVVTGGSVQAGGSVALGGYEEDPSSEEESSPGFPHVHPSGQSDDEDVEIQLVRKRRSASPQPAPAPRNIRQRLRSASGQKLPPSYKAASDLPPAGVKGSLSKHLKSSSLVSAPLLGSSREPIEIPTGPSPSRIRDKASEVGVARFSSAFELSPSHATGTSKPALLEGPVYRSPLAPLFADAIPTTYVPNGRGAGILQRIDDLRKANEGLKAELKASQSVVAGLRGQVVDAERRLQEEKEELAAELKHVKEVGSVSQEQLNTMYADYGITSDDNQRLAGEKHWLITEGFGAFLAAVAQSEDFKSGLEEVYRAYRDVGYQAGLKDGYAYSAQGLGRKETSLYNSKAKKRLSKLNEEFGRKTPAILAKIL</sequence>
<accession>A0A9K3DQ21</accession>
<proteinExistence type="predicted"/>
<feature type="coiled-coil region" evidence="1">
    <location>
        <begin position="301"/>
        <end position="353"/>
    </location>
</feature>
<protein>
    <submittedName>
        <fullName evidence="3">Uncharacterized protein</fullName>
    </submittedName>
</protein>
<feature type="region of interest" description="Disordered" evidence="2">
    <location>
        <begin position="114"/>
        <end position="202"/>
    </location>
</feature>
<evidence type="ECO:0000256" key="2">
    <source>
        <dbReference type="SAM" id="MobiDB-lite"/>
    </source>
</evidence>
<gene>
    <name evidence="3" type="ORF">HanXRQr2_Chr16g0725521</name>
</gene>
<reference evidence="3" key="2">
    <citation type="submission" date="2020-06" db="EMBL/GenBank/DDBJ databases">
        <title>Helianthus annuus Genome sequencing and assembly Release 2.</title>
        <authorList>
            <person name="Gouzy J."/>
            <person name="Langlade N."/>
            <person name="Munos S."/>
        </authorList>
    </citation>
    <scope>NUCLEOTIDE SEQUENCE</scope>
    <source>
        <tissue evidence="3">Leaves</tissue>
    </source>
</reference>
<reference evidence="3" key="1">
    <citation type="journal article" date="2017" name="Nature">
        <title>The sunflower genome provides insights into oil metabolism, flowering and Asterid evolution.</title>
        <authorList>
            <person name="Badouin H."/>
            <person name="Gouzy J."/>
            <person name="Grassa C.J."/>
            <person name="Murat F."/>
            <person name="Staton S.E."/>
            <person name="Cottret L."/>
            <person name="Lelandais-Briere C."/>
            <person name="Owens G.L."/>
            <person name="Carrere S."/>
            <person name="Mayjonade B."/>
            <person name="Legrand L."/>
            <person name="Gill N."/>
            <person name="Kane N.C."/>
            <person name="Bowers J.E."/>
            <person name="Hubner S."/>
            <person name="Bellec A."/>
            <person name="Berard A."/>
            <person name="Berges H."/>
            <person name="Blanchet N."/>
            <person name="Boniface M.C."/>
            <person name="Brunel D."/>
            <person name="Catrice O."/>
            <person name="Chaidir N."/>
            <person name="Claudel C."/>
            <person name="Donnadieu C."/>
            <person name="Faraut T."/>
            <person name="Fievet G."/>
            <person name="Helmstetter N."/>
            <person name="King M."/>
            <person name="Knapp S.J."/>
            <person name="Lai Z."/>
            <person name="Le Paslier M.C."/>
            <person name="Lippi Y."/>
            <person name="Lorenzon L."/>
            <person name="Mandel J.R."/>
            <person name="Marage G."/>
            <person name="Marchand G."/>
            <person name="Marquand E."/>
            <person name="Bret-Mestries E."/>
            <person name="Morien E."/>
            <person name="Nambeesan S."/>
            <person name="Nguyen T."/>
            <person name="Pegot-Espagnet P."/>
            <person name="Pouilly N."/>
            <person name="Raftis F."/>
            <person name="Sallet E."/>
            <person name="Schiex T."/>
            <person name="Thomas J."/>
            <person name="Vandecasteele C."/>
            <person name="Vares D."/>
            <person name="Vear F."/>
            <person name="Vautrin S."/>
            <person name="Crespi M."/>
            <person name="Mangin B."/>
            <person name="Burke J.M."/>
            <person name="Salse J."/>
            <person name="Munos S."/>
            <person name="Vincourt P."/>
            <person name="Rieseberg L.H."/>
            <person name="Langlade N.B."/>
        </authorList>
    </citation>
    <scope>NUCLEOTIDE SEQUENCE</scope>
    <source>
        <tissue evidence="3">Leaves</tissue>
    </source>
</reference>
<evidence type="ECO:0000313" key="3">
    <source>
        <dbReference type="EMBL" id="KAF5758106.1"/>
    </source>
</evidence>
<keyword evidence="4" id="KW-1185">Reference proteome</keyword>
<comment type="caution">
    <text evidence="3">The sequence shown here is derived from an EMBL/GenBank/DDBJ whole genome shotgun (WGS) entry which is preliminary data.</text>
</comment>
<feature type="compositionally biased region" description="Acidic residues" evidence="2">
    <location>
        <begin position="121"/>
        <end position="131"/>
    </location>
</feature>